<accession>G8PBC6</accession>
<protein>
    <submittedName>
        <fullName evidence="2">Membrane protein</fullName>
    </submittedName>
</protein>
<dbReference type="AlphaFoldDB" id="G8PBC6"/>
<evidence type="ECO:0000313" key="3">
    <source>
        <dbReference type="Proteomes" id="UP000005444"/>
    </source>
</evidence>
<keyword evidence="3" id="KW-1185">Reference proteome</keyword>
<proteinExistence type="predicted"/>
<gene>
    <name evidence="2" type="ordered locus">PECL_1698</name>
</gene>
<keyword evidence="1" id="KW-1133">Transmembrane helix</keyword>
<keyword evidence="1" id="KW-0472">Membrane</keyword>
<dbReference type="PATRIC" id="fig|701521.8.peg.1599"/>
<sequence length="38" mass="4223">MVNGFLKLAFLMLICSVSLSAVISYSLLKKSKITNFKN</sequence>
<reference evidence="2 3" key="1">
    <citation type="journal article" date="2012" name="J. Bacteriol.">
        <title>Complete Genome Sequence of the Beer Spoilage Organism Pediococcus claussenii ATCC BAA-344T.</title>
        <authorList>
            <person name="Pittet V."/>
            <person name="Abegunde T."/>
            <person name="Marfleet T."/>
            <person name="Haakensen M."/>
            <person name="Morrow K."/>
            <person name="Jayaprakash T."/>
            <person name="Schroeder K."/>
            <person name="Trost B."/>
            <person name="Byrns S."/>
            <person name="Bergsveinson J."/>
            <person name="Kusalik A."/>
            <person name="Ziola B."/>
        </authorList>
    </citation>
    <scope>NUCLEOTIDE SEQUENCE [LARGE SCALE GENOMIC DNA]</scope>
    <source>
        <strain evidence="2 3">ATCC BAA-344</strain>
    </source>
</reference>
<organism evidence="2 3">
    <name type="scientific">Pediococcus claussenii (strain ATCC BAA-344 / DSM 14800 / JCM 18046 / KCTC 3811 / LMG 21948 / P06)</name>
    <dbReference type="NCBI Taxonomy" id="701521"/>
    <lineage>
        <taxon>Bacteria</taxon>
        <taxon>Bacillati</taxon>
        <taxon>Bacillota</taxon>
        <taxon>Bacilli</taxon>
        <taxon>Lactobacillales</taxon>
        <taxon>Lactobacillaceae</taxon>
        <taxon>Pediococcus</taxon>
    </lineage>
</organism>
<dbReference type="EMBL" id="CP003137">
    <property type="protein sequence ID" value="AEV95915.1"/>
    <property type="molecule type" value="Genomic_DNA"/>
</dbReference>
<evidence type="ECO:0000313" key="2">
    <source>
        <dbReference type="EMBL" id="AEV95915.1"/>
    </source>
</evidence>
<keyword evidence="1" id="KW-0812">Transmembrane</keyword>
<dbReference type="Proteomes" id="UP000005444">
    <property type="component" value="Chromosome"/>
</dbReference>
<evidence type="ECO:0000256" key="1">
    <source>
        <dbReference type="SAM" id="Phobius"/>
    </source>
</evidence>
<feature type="transmembrane region" description="Helical" evidence="1">
    <location>
        <begin position="6"/>
        <end position="28"/>
    </location>
</feature>
<dbReference type="HOGENOM" id="CLU_3331241_0_0_9"/>
<dbReference type="KEGG" id="pce:PECL_1698"/>
<name>G8PBC6_PEDCP</name>